<gene>
    <name evidence="1" type="ORF">G5V65_11170</name>
</gene>
<dbReference type="Proteomes" id="UP000474758">
    <property type="component" value="Unassembled WGS sequence"/>
</dbReference>
<sequence length="592" mass="66911">MLELAQLKSMAERATDLTSDAREASERDRDYYDGFQWTAEEEAILKKRKQPIITVNRIKRKIDAMIGIEQRGRVDPVAYPRNPQDEEAADLATKALRFVEETQRVDVKRSNAFENLIVEGYGGVEVIAEEYNGQLDVCVKRLRWEEIFFDPHSREKDFSDAAYLGVLKWMSLDAAMEYASQFYQGDDLEAILDTGADGTAGETYEDRPQREGMAWADKRLRRVRVAQMYYKRGGQWHLAIFTGKGELYNDVSPYIEDGKPACPIILMSGYVDRENRRYGVVRDMISMQDEINKRRSKLLNALNNRQTMGMKGAVNVAEVKRQLAMPDGHVEVDPAAFDPETGMKPFEIIPTTDMTMGQFNLLQEAKQEIDMLGPNASLLGQLSGQQSGRAIMAQQQAGLAELAPIYDSLRDWTERVYRAIWHRIKQFWQEPRWIRVTDDEAAAQFVGVNQMVMGPYGPQMMNPIAEIDVDILVDQAPDYASLRAEQFDKLADLAAKGVQIPPDVLIDVADIRDKRKIMEKMQPPPEAQAMQAQMAQAQAQIAQRGAVAEIDKTEAEAERARAAAAKDMASIGKMQFDARMEVVRPMNTAAGF</sequence>
<comment type="caution">
    <text evidence="1">The sequence shown here is derived from an EMBL/GenBank/DDBJ whole genome shotgun (WGS) entry which is preliminary data.</text>
</comment>
<dbReference type="RefSeq" id="WP_165050027.1">
    <property type="nucleotide sequence ID" value="NZ_JAALFE010000010.1"/>
</dbReference>
<evidence type="ECO:0000313" key="2">
    <source>
        <dbReference type="Proteomes" id="UP000474758"/>
    </source>
</evidence>
<organism evidence="1 2">
    <name type="scientific">Paragemmobacter kunshanensis</name>
    <dbReference type="NCBI Taxonomy" id="2583234"/>
    <lineage>
        <taxon>Bacteria</taxon>
        <taxon>Pseudomonadati</taxon>
        <taxon>Pseudomonadota</taxon>
        <taxon>Alphaproteobacteria</taxon>
        <taxon>Rhodobacterales</taxon>
        <taxon>Paracoccaceae</taxon>
        <taxon>Paragemmobacter</taxon>
    </lineage>
</organism>
<name>A0A6M1TT76_9RHOB</name>
<evidence type="ECO:0008006" key="3">
    <source>
        <dbReference type="Google" id="ProtNLM"/>
    </source>
</evidence>
<dbReference type="InterPro" id="IPR032427">
    <property type="entry name" value="P22_portal"/>
</dbReference>
<dbReference type="EMBL" id="JAALFE010000010">
    <property type="protein sequence ID" value="NGQ91458.1"/>
    <property type="molecule type" value="Genomic_DNA"/>
</dbReference>
<proteinExistence type="predicted"/>
<protein>
    <recommendedName>
        <fullName evidence="3">Phage portal protein</fullName>
    </recommendedName>
</protein>
<evidence type="ECO:0000313" key="1">
    <source>
        <dbReference type="EMBL" id="NGQ91458.1"/>
    </source>
</evidence>
<accession>A0A6M1TT76</accession>
<dbReference type="AlphaFoldDB" id="A0A6M1TT76"/>
<keyword evidence="2" id="KW-1185">Reference proteome</keyword>
<reference evidence="1 2" key="1">
    <citation type="submission" date="2020-02" db="EMBL/GenBank/DDBJ databases">
        <title>Rhodobacter translucens sp. nov., a novel bacterium isolated from activated sludge.</title>
        <authorList>
            <person name="Liu J."/>
        </authorList>
    </citation>
    <scope>NUCLEOTIDE SEQUENCE [LARGE SCALE GENOMIC DNA]</scope>
    <source>
        <strain evidence="1 2">HX-7-19</strain>
    </source>
</reference>
<dbReference type="Pfam" id="PF16510">
    <property type="entry name" value="P22_portal"/>
    <property type="match status" value="1"/>
</dbReference>